<accession>A0A9X1RUI3</accession>
<dbReference type="RefSeq" id="WP_226755500.1">
    <property type="nucleotide sequence ID" value="NZ_JAJATW010000043.1"/>
</dbReference>
<dbReference type="AlphaFoldDB" id="A0A9X1RUI3"/>
<keyword evidence="2" id="KW-1185">Reference proteome</keyword>
<proteinExistence type="predicted"/>
<dbReference type="EMBL" id="JAJATW010000043">
    <property type="protein sequence ID" value="MCB5163163.1"/>
    <property type="molecule type" value="Genomic_DNA"/>
</dbReference>
<organism evidence="1 2">
    <name type="scientific">Marinomonas algarum</name>
    <dbReference type="NCBI Taxonomy" id="2883105"/>
    <lineage>
        <taxon>Bacteria</taxon>
        <taxon>Pseudomonadati</taxon>
        <taxon>Pseudomonadota</taxon>
        <taxon>Gammaproteobacteria</taxon>
        <taxon>Oceanospirillales</taxon>
        <taxon>Oceanospirillaceae</taxon>
        <taxon>Marinomonas</taxon>
    </lineage>
</organism>
<evidence type="ECO:0000313" key="2">
    <source>
        <dbReference type="Proteomes" id="UP001139095"/>
    </source>
</evidence>
<protein>
    <submittedName>
        <fullName evidence="1">Uncharacterized protein</fullName>
    </submittedName>
</protein>
<name>A0A9X1RUI3_9GAMM</name>
<gene>
    <name evidence="1" type="ORF">LG368_14965</name>
</gene>
<comment type="caution">
    <text evidence="1">The sequence shown here is derived from an EMBL/GenBank/DDBJ whole genome shotgun (WGS) entry which is preliminary data.</text>
</comment>
<dbReference type="Proteomes" id="UP001139095">
    <property type="component" value="Unassembled WGS sequence"/>
</dbReference>
<reference evidence="1" key="1">
    <citation type="submission" date="2021-10" db="EMBL/GenBank/DDBJ databases">
        <title>Marinomonas pontica sp. nov., isolated from the Black Sea.</title>
        <authorList>
            <person name="Zhao L.-H."/>
            <person name="Xue J.-H."/>
        </authorList>
    </citation>
    <scope>NUCLEOTIDE SEQUENCE</scope>
    <source>
        <strain evidence="1">E8</strain>
    </source>
</reference>
<sequence>MMTLTTVCKPISSLSATVFWRVGSTRNGILNVTLKAPHEDSALVCELVAIQHLIFKKEVFFESIFSGKGCRLVVSKGAIRKLALGRSNKTYAEKYAAFLDSRLEGVKIEVSQKMEFMASEAECEVEHIRETKIDFNIISTPAIGDVRITKHAFEQYKTRITSGDPKRPYKSLVKRLNHPELHIRSLNDRVIAHKTRKYGRSDNIELWTHVTSVFNYLIVRDDAGNGTLVTVFERNGSFEED</sequence>
<evidence type="ECO:0000313" key="1">
    <source>
        <dbReference type="EMBL" id="MCB5163163.1"/>
    </source>
</evidence>